<dbReference type="GO" id="GO:0032259">
    <property type="term" value="P:methylation"/>
    <property type="evidence" value="ECO:0007669"/>
    <property type="project" value="UniProtKB-KW"/>
</dbReference>
<dbReference type="KEGG" id="hhw:NCTC503_01334"/>
<reference evidence="2 3" key="1">
    <citation type="submission" date="2019-05" db="EMBL/GenBank/DDBJ databases">
        <authorList>
            <consortium name="Pathogen Informatics"/>
        </authorList>
    </citation>
    <scope>NUCLEOTIDE SEQUENCE [LARGE SCALE GENOMIC DNA]</scope>
    <source>
        <strain evidence="2 3">NCTC503</strain>
    </source>
</reference>
<sequence>MKNIIPNISVKNCKEALEYYKKLFNAEVKNLQLADNVEMFKEHKGKIIHSELHINENCILYFVDFFDEKSVESNINLILNLESEEEINNLYSSLKESGTTSFELQKTFWGAYHAVVTDCFGVIWSLNYSIQ</sequence>
<dbReference type="PANTHER" id="PTHR33990">
    <property type="entry name" value="PROTEIN YJDN-RELATED"/>
    <property type="match status" value="1"/>
</dbReference>
<evidence type="ECO:0000313" key="3">
    <source>
        <dbReference type="Proteomes" id="UP000308489"/>
    </source>
</evidence>
<proteinExistence type="predicted"/>
<dbReference type="InterPro" id="IPR028973">
    <property type="entry name" value="PhnB-like"/>
</dbReference>
<keyword evidence="3" id="KW-1185">Reference proteome</keyword>
<evidence type="ECO:0000313" key="2">
    <source>
        <dbReference type="EMBL" id="VTQ89067.1"/>
    </source>
</evidence>
<dbReference type="EMBL" id="LR590481">
    <property type="protein sequence ID" value="VTQ89067.1"/>
    <property type="molecule type" value="Genomic_DNA"/>
</dbReference>
<dbReference type="Gene3D" id="3.10.180.10">
    <property type="entry name" value="2,3-Dihydroxybiphenyl 1,2-Dioxygenase, domain 1"/>
    <property type="match status" value="1"/>
</dbReference>
<dbReference type="RefSeq" id="WP_138210001.1">
    <property type="nucleotide sequence ID" value="NZ_CBCRUQ010000017.1"/>
</dbReference>
<keyword evidence="2" id="KW-0808">Transferase</keyword>
<keyword evidence="2" id="KW-0489">Methyltransferase</keyword>
<dbReference type="InterPro" id="IPR029068">
    <property type="entry name" value="Glyas_Bleomycin-R_OHBP_Dase"/>
</dbReference>
<dbReference type="SUPFAM" id="SSF54593">
    <property type="entry name" value="Glyoxalase/Bleomycin resistance protein/Dihydroxybiphenyl dioxygenase"/>
    <property type="match status" value="1"/>
</dbReference>
<name>A0A4V6KD64_HATHI</name>
<protein>
    <submittedName>
        <fullName evidence="2">3-demethylubiquinone-9 3-methyltransferase</fullName>
    </submittedName>
</protein>
<dbReference type="GO" id="GO:0008168">
    <property type="term" value="F:methyltransferase activity"/>
    <property type="evidence" value="ECO:0007669"/>
    <property type="project" value="UniProtKB-KW"/>
</dbReference>
<dbReference type="OrthoDB" id="9795306at2"/>
<organism evidence="2 3">
    <name type="scientific">Hathewaya histolytica</name>
    <name type="common">Clostridium histolyticum</name>
    <dbReference type="NCBI Taxonomy" id="1498"/>
    <lineage>
        <taxon>Bacteria</taxon>
        <taxon>Bacillati</taxon>
        <taxon>Bacillota</taxon>
        <taxon>Clostridia</taxon>
        <taxon>Eubacteriales</taxon>
        <taxon>Clostridiaceae</taxon>
        <taxon>Hathewaya</taxon>
    </lineage>
</organism>
<dbReference type="Pfam" id="PF06983">
    <property type="entry name" value="3-dmu-9_3-mt"/>
    <property type="match status" value="1"/>
</dbReference>
<keyword evidence="2" id="KW-0830">Ubiquinone</keyword>
<accession>A0A4V6KD64</accession>
<feature type="domain" description="PhnB-like" evidence="1">
    <location>
        <begin position="11"/>
        <end position="125"/>
    </location>
</feature>
<dbReference type="Proteomes" id="UP000308489">
    <property type="component" value="Chromosome 1"/>
</dbReference>
<dbReference type="AlphaFoldDB" id="A0A4V6KD64"/>
<evidence type="ECO:0000259" key="1">
    <source>
        <dbReference type="Pfam" id="PF06983"/>
    </source>
</evidence>
<gene>
    <name evidence="2" type="ORF">NCTC503_01334</name>
</gene>
<dbReference type="PANTHER" id="PTHR33990:SF1">
    <property type="entry name" value="PROTEIN YJDN"/>
    <property type="match status" value="1"/>
</dbReference>